<keyword evidence="4" id="KW-0804">Transcription</keyword>
<dbReference type="PROSITE" id="PS50118">
    <property type="entry name" value="HMG_BOX_2"/>
    <property type="match status" value="1"/>
</dbReference>
<keyword evidence="5 6" id="KW-0539">Nucleus</keyword>
<dbReference type="AlphaFoldDB" id="A0A8K1FJA6"/>
<dbReference type="InterPro" id="IPR006939">
    <property type="entry name" value="SNF5"/>
</dbReference>
<accession>A0A8K1FJA6</accession>
<proteinExistence type="inferred from homology"/>
<dbReference type="Gene3D" id="1.10.30.10">
    <property type="entry name" value="High mobility group box domain"/>
    <property type="match status" value="1"/>
</dbReference>
<evidence type="ECO:0000256" key="3">
    <source>
        <dbReference type="ARBA" id="ARBA00023015"/>
    </source>
</evidence>
<evidence type="ECO:0000313" key="9">
    <source>
        <dbReference type="EMBL" id="TMW62924.1"/>
    </source>
</evidence>
<dbReference type="InterPro" id="IPR009071">
    <property type="entry name" value="HMG_box_dom"/>
</dbReference>
<evidence type="ECO:0000256" key="6">
    <source>
        <dbReference type="PROSITE-ProRule" id="PRU00267"/>
    </source>
</evidence>
<organism evidence="9 10">
    <name type="scientific">Pythium oligandrum</name>
    <name type="common">Mycoparasitic fungus</name>
    <dbReference type="NCBI Taxonomy" id="41045"/>
    <lineage>
        <taxon>Eukaryota</taxon>
        <taxon>Sar</taxon>
        <taxon>Stramenopiles</taxon>
        <taxon>Oomycota</taxon>
        <taxon>Peronosporomycetes</taxon>
        <taxon>Pythiales</taxon>
        <taxon>Pythiaceae</taxon>
        <taxon>Pythium</taxon>
    </lineage>
</organism>
<dbReference type="InterPro" id="IPR036910">
    <property type="entry name" value="HMG_box_dom_sf"/>
</dbReference>
<dbReference type="Pfam" id="PF04855">
    <property type="entry name" value="SNF5"/>
    <property type="match status" value="2"/>
</dbReference>
<feature type="DNA-binding region" description="HMG box" evidence="6">
    <location>
        <begin position="418"/>
        <end position="487"/>
    </location>
</feature>
<evidence type="ECO:0000256" key="4">
    <source>
        <dbReference type="ARBA" id="ARBA00023163"/>
    </source>
</evidence>
<evidence type="ECO:0000256" key="5">
    <source>
        <dbReference type="ARBA" id="ARBA00023242"/>
    </source>
</evidence>
<evidence type="ECO:0000313" key="10">
    <source>
        <dbReference type="Proteomes" id="UP000794436"/>
    </source>
</evidence>
<feature type="compositionally biased region" description="Acidic residues" evidence="7">
    <location>
        <begin position="540"/>
        <end position="553"/>
    </location>
</feature>
<dbReference type="EMBL" id="SPLM01000073">
    <property type="protein sequence ID" value="TMW62924.1"/>
    <property type="molecule type" value="Genomic_DNA"/>
</dbReference>
<dbReference type="SMART" id="SM00398">
    <property type="entry name" value="HMG"/>
    <property type="match status" value="1"/>
</dbReference>
<comment type="similarity">
    <text evidence="2">Belongs to the SNF5 family.</text>
</comment>
<feature type="domain" description="HMG box" evidence="8">
    <location>
        <begin position="418"/>
        <end position="487"/>
    </location>
</feature>
<dbReference type="Pfam" id="PF00505">
    <property type="entry name" value="HMG_box"/>
    <property type="match status" value="1"/>
</dbReference>
<evidence type="ECO:0000259" key="8">
    <source>
        <dbReference type="PROSITE" id="PS50118"/>
    </source>
</evidence>
<dbReference type="PANTHER" id="PTHR10019">
    <property type="entry name" value="SNF5"/>
    <property type="match status" value="1"/>
</dbReference>
<name>A0A8K1FJA6_PYTOL</name>
<protein>
    <recommendedName>
        <fullName evidence="8">HMG box domain-containing protein</fullName>
    </recommendedName>
</protein>
<dbReference type="GO" id="GO:0003677">
    <property type="term" value="F:DNA binding"/>
    <property type="evidence" value="ECO:0007669"/>
    <property type="project" value="UniProtKB-UniRule"/>
</dbReference>
<dbReference type="OrthoDB" id="515064at2759"/>
<keyword evidence="6" id="KW-0238">DNA-binding</keyword>
<comment type="subcellular location">
    <subcellularLocation>
        <location evidence="1">Nucleus</location>
    </subcellularLocation>
</comment>
<reference evidence="9" key="1">
    <citation type="submission" date="2019-03" db="EMBL/GenBank/DDBJ databases">
        <title>Long read genome sequence of the mycoparasitic Pythium oligandrum ATCC 38472 isolated from sugarbeet rhizosphere.</title>
        <authorList>
            <person name="Gaulin E."/>
        </authorList>
    </citation>
    <scope>NUCLEOTIDE SEQUENCE</scope>
    <source>
        <strain evidence="9">ATCC 38472_TT</strain>
    </source>
</reference>
<feature type="region of interest" description="Disordered" evidence="7">
    <location>
        <begin position="533"/>
        <end position="553"/>
    </location>
</feature>
<dbReference type="GO" id="GO:0000228">
    <property type="term" value="C:nuclear chromosome"/>
    <property type="evidence" value="ECO:0007669"/>
    <property type="project" value="InterPro"/>
</dbReference>
<dbReference type="SUPFAM" id="SSF47095">
    <property type="entry name" value="HMG-box"/>
    <property type="match status" value="1"/>
</dbReference>
<dbReference type="CDD" id="cd00084">
    <property type="entry name" value="HMG-box_SF"/>
    <property type="match status" value="1"/>
</dbReference>
<evidence type="ECO:0000256" key="1">
    <source>
        <dbReference type="ARBA" id="ARBA00004123"/>
    </source>
</evidence>
<gene>
    <name evidence="9" type="ORF">Poli38472_005542</name>
</gene>
<keyword evidence="10" id="KW-1185">Reference proteome</keyword>
<keyword evidence="3" id="KW-0805">Transcription regulation</keyword>
<evidence type="ECO:0000256" key="7">
    <source>
        <dbReference type="SAM" id="MobiDB-lite"/>
    </source>
</evidence>
<comment type="caution">
    <text evidence="9">The sequence shown here is derived from an EMBL/GenBank/DDBJ whole genome shotgun (WGS) entry which is preliminary data.</text>
</comment>
<dbReference type="GO" id="GO:0006338">
    <property type="term" value="P:chromatin remodeling"/>
    <property type="evidence" value="ECO:0007669"/>
    <property type="project" value="InterPro"/>
</dbReference>
<evidence type="ECO:0000256" key="2">
    <source>
        <dbReference type="ARBA" id="ARBA00010239"/>
    </source>
</evidence>
<sequence>MSGSHAHGGVSTLGLAPLTPAERLVRLMQRQALSPDQVAGQLGWSLEQLQTYLAPENRQQTQRWLTATPEMENAVEKLLMRQDLRLAAGIVKRANKTIFAQANERMRQAHAAPQLARMLVGHRRSVLQPVAAAASRPPSPFPAEKTEGASPPAANRKRKRKAVVKPLSSFPSPCVVKVASDLLCPVRIDVDVDGVRYQDTLLVNNAVPNVSPEVIATRIAREENLSDLVKDAIAESIRRQLVTFASFIDPTSESLHPITLDLVIDGYSLRDQFEWDVYSDLNNAEAFASTLCADLNLPRKFEAAIAFSIREQVYAYRKILHSKRWIANDPMVQKNGTPAPEFGIATLDPIEDNIFRENEDTVLWQPVLSELAKDEVLYLTTRTSAHQRPTSMKKPVMVPTNGRIAKRSPKFVPKENKAPRPINPFIMYCQLQKDIFLKSKLRRSAAETRKILGDMWRKCTDEEKEKYAQLTEIENEKRRREHVFDMRDRGISDWEEDESRRLGLLGSSVLEATTEHIRGLLLANYMHDRHEVDVRREAPAVEDAEEDEDEEES</sequence>
<feature type="region of interest" description="Disordered" evidence="7">
    <location>
        <begin position="130"/>
        <end position="160"/>
    </location>
</feature>
<dbReference type="Proteomes" id="UP000794436">
    <property type="component" value="Unassembled WGS sequence"/>
</dbReference>